<comment type="caution">
    <text evidence="2">The sequence shown here is derived from an EMBL/GenBank/DDBJ whole genome shotgun (WGS) entry which is preliminary data.</text>
</comment>
<feature type="domain" description="Outer membrane channel protein CpnT-like N-terminal" evidence="1">
    <location>
        <begin position="17"/>
        <end position="137"/>
    </location>
</feature>
<proteinExistence type="predicted"/>
<organism evidence="2 3">
    <name type="scientific">Kitasatospora cineracea</name>
    <dbReference type="NCBI Taxonomy" id="88074"/>
    <lineage>
        <taxon>Bacteria</taxon>
        <taxon>Bacillati</taxon>
        <taxon>Actinomycetota</taxon>
        <taxon>Actinomycetes</taxon>
        <taxon>Kitasatosporales</taxon>
        <taxon>Streptomycetaceae</taxon>
        <taxon>Kitasatospora</taxon>
    </lineage>
</organism>
<evidence type="ECO:0000313" key="3">
    <source>
        <dbReference type="Proteomes" id="UP000266906"/>
    </source>
</evidence>
<protein>
    <recommendedName>
        <fullName evidence="1">Outer membrane channel protein CpnT-like N-terminal domain-containing protein</fullName>
    </recommendedName>
</protein>
<dbReference type="RefSeq" id="WP_123818961.1">
    <property type="nucleotide sequence ID" value="NZ_JBEYIY010000003.1"/>
</dbReference>
<dbReference type="AlphaFoldDB" id="A0A3N4RQ47"/>
<name>A0A3N4RQ47_9ACTN</name>
<evidence type="ECO:0000259" key="1">
    <source>
        <dbReference type="Pfam" id="PF25547"/>
    </source>
</evidence>
<evidence type="ECO:0000313" key="2">
    <source>
        <dbReference type="EMBL" id="RPE35542.1"/>
    </source>
</evidence>
<keyword evidence="3" id="KW-1185">Reference proteome</keyword>
<dbReference type="Proteomes" id="UP000266906">
    <property type="component" value="Unassembled WGS sequence"/>
</dbReference>
<gene>
    <name evidence="2" type="ORF">EDD38_3892</name>
</gene>
<dbReference type="EMBL" id="RKQG01000001">
    <property type="protein sequence ID" value="RPE35542.1"/>
    <property type="molecule type" value="Genomic_DNA"/>
</dbReference>
<accession>A0A3N4RQ47</accession>
<reference evidence="2 3" key="1">
    <citation type="submission" date="2018-11" db="EMBL/GenBank/DDBJ databases">
        <title>Sequencing the genomes of 1000 actinobacteria strains.</title>
        <authorList>
            <person name="Klenk H.-P."/>
        </authorList>
    </citation>
    <scope>NUCLEOTIDE SEQUENCE [LARGE SCALE GENOMIC DNA]</scope>
    <source>
        <strain evidence="2 3">DSM 44781</strain>
    </source>
</reference>
<dbReference type="InterPro" id="IPR057746">
    <property type="entry name" value="CpnT-like_N"/>
</dbReference>
<dbReference type="Pfam" id="PF25547">
    <property type="entry name" value="WXG100_2"/>
    <property type="match status" value="1"/>
</dbReference>
<sequence length="235" mass="25166">MAVDDLPAPVVTFLNVIGVPWPYINEDEVREFAAMVRKFGQAVERTHAEATRAMDGFAQAYQGAATRRMQSGWSELSERHTRELVLGCTLLAEALEVGAEVIVAQKVEALVELGVMAAAFIADQAAAVATLGLAEAAVPVIVEAGKKLLETLKQQIVQYVIGEIIEAAAKPLFAKIEHAMSGLDWGRTSGGAGAADGFSLDADLADRHLSTMRAHTEAFRGHARELRGGLERLAF</sequence>